<dbReference type="RefSeq" id="XP_049146295.1">
    <property type="nucleotide sequence ID" value="XM_049289150.1"/>
</dbReference>
<feature type="region of interest" description="Disordered" evidence="2">
    <location>
        <begin position="1080"/>
        <end position="1150"/>
    </location>
</feature>
<name>A0A9Q8SWW6_9PEZI</name>
<dbReference type="EMBL" id="CP019477">
    <property type="protein sequence ID" value="UQC84678.1"/>
    <property type="molecule type" value="Genomic_DNA"/>
</dbReference>
<dbReference type="PANTHER" id="PTHR39472">
    <property type="entry name" value="EXPRESSED PROTEIN"/>
    <property type="match status" value="1"/>
</dbReference>
<feature type="compositionally biased region" description="Low complexity" evidence="2">
    <location>
        <begin position="811"/>
        <end position="820"/>
    </location>
</feature>
<feature type="compositionally biased region" description="Basic and acidic residues" evidence="2">
    <location>
        <begin position="230"/>
        <end position="245"/>
    </location>
</feature>
<gene>
    <name evidence="3" type="ORF">CLUP02_10174</name>
</gene>
<feature type="compositionally biased region" description="Polar residues" evidence="2">
    <location>
        <begin position="1093"/>
        <end position="1113"/>
    </location>
</feature>
<sequence>MRAPRLYHNEQQQMLPQRVQSPSNGPYERSTRLHKDKQNEVNNNKSCSSIPEPLFPFFLTSMKLGQNIINLCRQGKSILRVSLRYIYLHQQVFAILTIHSRAAELLLAIALVFSTICASTRAHQTLIYLERTASFACFAFIEGYSSSPPSSVSTIDLPSFPTLKIDQADTLAEPILKVKFDYGFPKEYRAKWHLDPFGDPDSDSELGELPSDEEEEDLFGFGSPSDELDELPKDTEEDLFGHPESADDEGELTESPEDTEVDLSDYSEDDAEVQPIREYQEPLPARLAREHDRYRASKKVAQGTDDKPIMKSVQGLDGAYEMEPSDSSHDPAATPTKPAHHAVKTPRTAKAPRISDGAHDGKGTGAKKSGPGIAKVLDFNPSPKHYLGLGKKMKSDASPEADSATAIGKHDVECGPSTPPPGFRYDEEGHGRPPPSRPRSVKTAPTVMFADTDVEDNSPSTRRQKNRVRIASASKSASLERPSIQPAGPRPLGLEPAYYEPINAGVPTTPTKAHRKRSRDHFEKTLTLAGQDTANMKEIMANYALANGEKADDAVSEDGEGDELTPKASILNSHMDIDEDYIAYVSSSILSSLANLIRLSQYLIHHGRLAAFTPPSAPSTLSYHSKPKTVRRADTSHEGDPSHPHLDTRAPDKLHPSEASCQSRLPFSSFVAAAVPALSPRSPGSPPGKTEKRSEHESRATISLTTAARQLCNPTHTPPTRKRAETPRAMNFPASTSNDFAFNPILSSNNQSQQQSQQQQVQFSSRQLQLQQQQQQHQTQQQRQQQLQQQQQQQLQLQHSLPPPQLPSPAPSANAQSLSAAQQALAHAQYQQFVLMNGMNGGNVPNGMGGVPTPAGQQAELNYIYGMVEELSRQLTENRRVTEDIVSGLGRVRSRARTQGMGNDDLIHNAADDILGTPLLLEHPPTRTSQEQNLDTLISILSESLEKAKYSRDANATLLSQYATVFAAMLKQFHEYKAKHVTDVAAWHRSYRSQLAEARAENSRLREQIWEMQERAGKANEVLRNFRRKYDEDETRWDRRVEDVAARQELRFWKRMAMPEVSDEDPCWSDDDDLIDPAEKERLKELEKRAAQEQLSGSQQMGDEYSRPQSPESSMMGGVPMQRDLGIPMGMPVPPPRPSSANSSTGSSGQ</sequence>
<evidence type="ECO:0000256" key="2">
    <source>
        <dbReference type="SAM" id="MobiDB-lite"/>
    </source>
</evidence>
<feature type="region of interest" description="Disordered" evidence="2">
    <location>
        <begin position="614"/>
        <end position="660"/>
    </location>
</feature>
<keyword evidence="4" id="KW-1185">Reference proteome</keyword>
<feature type="compositionally biased region" description="Low complexity" evidence="2">
    <location>
        <begin position="751"/>
        <end position="762"/>
    </location>
</feature>
<feature type="region of interest" description="Disordered" evidence="2">
    <location>
        <begin position="1"/>
        <end position="45"/>
    </location>
</feature>
<feature type="compositionally biased region" description="Low complexity" evidence="2">
    <location>
        <begin position="784"/>
        <end position="800"/>
    </location>
</feature>
<reference evidence="3" key="1">
    <citation type="journal article" date="2021" name="Mol. Plant Microbe Interact.">
        <title>Complete Genome Sequence of the Plant-Pathogenic Fungus Colletotrichum lupini.</title>
        <authorList>
            <person name="Baroncelli R."/>
            <person name="Pensec F."/>
            <person name="Da Lio D."/>
            <person name="Boufleur T."/>
            <person name="Vicente I."/>
            <person name="Sarrocco S."/>
            <person name="Picot A."/>
            <person name="Baraldi E."/>
            <person name="Sukno S."/>
            <person name="Thon M."/>
            <person name="Le Floch G."/>
        </authorList>
    </citation>
    <scope>NUCLEOTIDE SEQUENCE</scope>
    <source>
        <strain evidence="3">IMI 504893</strain>
    </source>
</reference>
<keyword evidence="1" id="KW-0175">Coiled coil</keyword>
<dbReference type="GeneID" id="73344160"/>
<feature type="compositionally biased region" description="Acidic residues" evidence="2">
    <location>
        <begin position="246"/>
        <end position="272"/>
    </location>
</feature>
<feature type="compositionally biased region" description="Basic and acidic residues" evidence="2">
    <location>
        <begin position="689"/>
        <end position="699"/>
    </location>
</feature>
<evidence type="ECO:0000313" key="4">
    <source>
        <dbReference type="Proteomes" id="UP000830671"/>
    </source>
</evidence>
<feature type="compositionally biased region" description="Pro residues" evidence="2">
    <location>
        <begin position="801"/>
        <end position="810"/>
    </location>
</feature>
<feature type="compositionally biased region" description="Polar residues" evidence="2">
    <location>
        <begin position="9"/>
        <end position="24"/>
    </location>
</feature>
<feature type="region of interest" description="Disordered" evidence="2">
    <location>
        <begin position="677"/>
        <end position="762"/>
    </location>
</feature>
<proteinExistence type="predicted"/>
<feature type="compositionally biased region" description="Basic and acidic residues" evidence="2">
    <location>
        <begin position="631"/>
        <end position="656"/>
    </location>
</feature>
<feature type="region of interest" description="Disordered" evidence="2">
    <location>
        <begin position="784"/>
        <end position="820"/>
    </location>
</feature>
<feature type="compositionally biased region" description="Low complexity" evidence="2">
    <location>
        <begin position="1139"/>
        <end position="1150"/>
    </location>
</feature>
<accession>A0A9Q8SWW6</accession>
<protein>
    <submittedName>
        <fullName evidence="3">Uncharacterized protein</fullName>
    </submittedName>
</protein>
<feature type="coiled-coil region" evidence="1">
    <location>
        <begin position="988"/>
        <end position="1015"/>
    </location>
</feature>
<dbReference type="Proteomes" id="UP000830671">
    <property type="component" value="Chromosome 5"/>
</dbReference>
<feature type="compositionally biased region" description="Acidic residues" evidence="2">
    <location>
        <begin position="198"/>
        <end position="218"/>
    </location>
</feature>
<dbReference type="KEGG" id="clup:CLUP02_10174"/>
<feature type="region of interest" description="Disordered" evidence="2">
    <location>
        <begin position="195"/>
        <end position="488"/>
    </location>
</feature>
<evidence type="ECO:0000313" key="3">
    <source>
        <dbReference type="EMBL" id="UQC84678.1"/>
    </source>
</evidence>
<organism evidence="3 4">
    <name type="scientific">Colletotrichum lupini</name>
    <dbReference type="NCBI Taxonomy" id="145971"/>
    <lineage>
        <taxon>Eukaryota</taxon>
        <taxon>Fungi</taxon>
        <taxon>Dikarya</taxon>
        <taxon>Ascomycota</taxon>
        <taxon>Pezizomycotina</taxon>
        <taxon>Sordariomycetes</taxon>
        <taxon>Hypocreomycetidae</taxon>
        <taxon>Glomerellales</taxon>
        <taxon>Glomerellaceae</taxon>
        <taxon>Colletotrichum</taxon>
        <taxon>Colletotrichum acutatum species complex</taxon>
    </lineage>
</organism>
<feature type="compositionally biased region" description="Polar residues" evidence="2">
    <location>
        <begin position="733"/>
        <end position="750"/>
    </location>
</feature>
<dbReference type="AlphaFoldDB" id="A0A9Q8SWW6"/>
<dbReference type="PANTHER" id="PTHR39472:SF1">
    <property type="entry name" value="EXPRESSED PROTEIN"/>
    <property type="match status" value="1"/>
</dbReference>
<feature type="compositionally biased region" description="Polar residues" evidence="2">
    <location>
        <begin position="700"/>
        <end position="715"/>
    </location>
</feature>
<feature type="compositionally biased region" description="Basic and acidic residues" evidence="2">
    <location>
        <begin position="29"/>
        <end position="39"/>
    </location>
</feature>
<evidence type="ECO:0000256" key="1">
    <source>
        <dbReference type="SAM" id="Coils"/>
    </source>
</evidence>
<feature type="compositionally biased region" description="Basic and acidic residues" evidence="2">
    <location>
        <begin position="1080"/>
        <end position="1091"/>
    </location>
</feature>